<dbReference type="GO" id="GO:0061343">
    <property type="term" value="P:cell adhesion involved in heart morphogenesis"/>
    <property type="evidence" value="ECO:0007669"/>
    <property type="project" value="TreeGrafter"/>
</dbReference>
<keyword evidence="3" id="KW-1185">Reference proteome</keyword>
<dbReference type="AlphaFoldDB" id="A0A2I0U3I0"/>
<dbReference type="Pfam" id="PF03372">
    <property type="entry name" value="Exo_endo_phos"/>
    <property type="match status" value="1"/>
</dbReference>
<reference evidence="3" key="1">
    <citation type="submission" date="2017-11" db="EMBL/GenBank/DDBJ databases">
        <authorList>
            <person name="Lima N.C."/>
            <person name="Parody-Merino A.M."/>
            <person name="Battley P.F."/>
            <person name="Fidler A.E."/>
            <person name="Prosdocimi F."/>
        </authorList>
    </citation>
    <scope>NUCLEOTIDE SEQUENCE [LARGE SCALE GENOMIC DNA]</scope>
</reference>
<dbReference type="InterPro" id="IPR005135">
    <property type="entry name" value="Endo/exonuclease/phosphatase"/>
</dbReference>
<dbReference type="InterPro" id="IPR036691">
    <property type="entry name" value="Endo/exonu/phosph_ase_sf"/>
</dbReference>
<dbReference type="PANTHER" id="PTHR33395:SF22">
    <property type="entry name" value="REVERSE TRANSCRIPTASE DOMAIN-CONTAINING PROTEIN"/>
    <property type="match status" value="1"/>
</dbReference>
<dbReference type="PANTHER" id="PTHR33395">
    <property type="entry name" value="TRANSCRIPTASE, PUTATIVE-RELATED-RELATED"/>
    <property type="match status" value="1"/>
</dbReference>
<dbReference type="SUPFAM" id="SSF56219">
    <property type="entry name" value="DNase I-like"/>
    <property type="match status" value="1"/>
</dbReference>
<name>A0A2I0U3I0_LIMLA</name>
<dbReference type="GO" id="GO:0003824">
    <property type="term" value="F:catalytic activity"/>
    <property type="evidence" value="ECO:0007669"/>
    <property type="project" value="InterPro"/>
</dbReference>
<protein>
    <submittedName>
        <fullName evidence="2">Adaptin ear-binding coat-associated protein 1</fullName>
    </submittedName>
</protein>
<evidence type="ECO:0000313" key="3">
    <source>
        <dbReference type="Proteomes" id="UP000233556"/>
    </source>
</evidence>
<evidence type="ECO:0000313" key="2">
    <source>
        <dbReference type="EMBL" id="PKU40561.1"/>
    </source>
</evidence>
<organism evidence="2 3">
    <name type="scientific">Limosa lapponica baueri</name>
    <dbReference type="NCBI Taxonomy" id="1758121"/>
    <lineage>
        <taxon>Eukaryota</taxon>
        <taxon>Metazoa</taxon>
        <taxon>Chordata</taxon>
        <taxon>Craniata</taxon>
        <taxon>Vertebrata</taxon>
        <taxon>Euteleostomi</taxon>
        <taxon>Archelosauria</taxon>
        <taxon>Archosauria</taxon>
        <taxon>Dinosauria</taxon>
        <taxon>Saurischia</taxon>
        <taxon>Theropoda</taxon>
        <taxon>Coelurosauria</taxon>
        <taxon>Aves</taxon>
        <taxon>Neognathae</taxon>
        <taxon>Neoaves</taxon>
        <taxon>Charadriiformes</taxon>
        <taxon>Scolopacidae</taxon>
        <taxon>Limosa</taxon>
    </lineage>
</organism>
<gene>
    <name evidence="2" type="ORF">llap_9146</name>
</gene>
<dbReference type="OrthoDB" id="9393271at2759"/>
<dbReference type="GO" id="GO:0007508">
    <property type="term" value="P:larval heart development"/>
    <property type="evidence" value="ECO:0007669"/>
    <property type="project" value="TreeGrafter"/>
</dbReference>
<proteinExistence type="predicted"/>
<dbReference type="GO" id="GO:0031012">
    <property type="term" value="C:extracellular matrix"/>
    <property type="evidence" value="ECO:0007669"/>
    <property type="project" value="TreeGrafter"/>
</dbReference>
<feature type="domain" description="Endonuclease/exonuclease/phosphatase" evidence="1">
    <location>
        <begin position="15"/>
        <end position="213"/>
    </location>
</feature>
<sequence>MVGKLAQLKCIYTNARSMGNKQEELEAIVQPENYDTVAITETWWEDLHNWSAAINGYQLFRRDRQGRRGGGVAVCVRDIFECLEVNNGNDSVECLWVRIKGKANKADSTVGVYYRPSNQDVEVESFYQQLAELSQSLALVLVGDFNFPDICWKYNTAEREQSRRFLERVEDNFLTQLVGEPTRESALLDLLLVNREGLVGDVKVQGRLGQSDHEIIEFSILAEARQGASRTATLDFQKADLACLGTWLRVSLGRQSWRA</sequence>
<dbReference type="Proteomes" id="UP000233556">
    <property type="component" value="Unassembled WGS sequence"/>
</dbReference>
<accession>A0A2I0U3I0</accession>
<dbReference type="EMBL" id="KZ506249">
    <property type="protein sequence ID" value="PKU40561.1"/>
    <property type="molecule type" value="Genomic_DNA"/>
</dbReference>
<dbReference type="Gene3D" id="3.60.10.10">
    <property type="entry name" value="Endonuclease/exonuclease/phosphatase"/>
    <property type="match status" value="1"/>
</dbReference>
<reference evidence="3" key="2">
    <citation type="submission" date="2017-12" db="EMBL/GenBank/DDBJ databases">
        <title>Genome sequence of the Bar-tailed Godwit (Limosa lapponica baueri).</title>
        <authorList>
            <person name="Lima N.C.B."/>
            <person name="Parody-Merino A.M."/>
            <person name="Battley P.F."/>
            <person name="Fidler A.E."/>
            <person name="Prosdocimi F."/>
        </authorList>
    </citation>
    <scope>NUCLEOTIDE SEQUENCE [LARGE SCALE GENOMIC DNA]</scope>
</reference>
<evidence type="ECO:0000259" key="1">
    <source>
        <dbReference type="Pfam" id="PF03372"/>
    </source>
</evidence>